<dbReference type="GeneID" id="20828013"/>
<dbReference type="AlphaFoldDB" id="F8MRC5"/>
<protein>
    <submittedName>
        <fullName evidence="1">Uncharacterized protein</fullName>
    </submittedName>
</protein>
<dbReference type="HOGENOM" id="CLU_198494_2_0_1"/>
<sequence length="55" mass="6419">MTKLEEMLRVLKRRNFAGKNGIYDIRYYRLSGPTILGFWVYIGNGVGVRRVTLII</sequence>
<dbReference type="VEuPathDB" id="FungiDB:NEUTE1DRAFT_45813"/>
<name>F8MRC5_NEUT8</name>
<evidence type="ECO:0000313" key="2">
    <source>
        <dbReference type="Proteomes" id="UP000008065"/>
    </source>
</evidence>
<keyword evidence="2" id="KW-1185">Reference proteome</keyword>
<dbReference type="KEGG" id="nte:NEUTE1DRAFT45813"/>
<proteinExistence type="predicted"/>
<dbReference type="Proteomes" id="UP000008065">
    <property type="component" value="Unassembled WGS sequence"/>
</dbReference>
<gene>
    <name evidence="1" type="ORF">NEUTE1DRAFT_45813</name>
</gene>
<accession>F8MRC5</accession>
<organism evidence="1 2">
    <name type="scientific">Neurospora tetrasperma (strain FGSC 2508 / ATCC MYA-4615 / P0657)</name>
    <dbReference type="NCBI Taxonomy" id="510951"/>
    <lineage>
        <taxon>Eukaryota</taxon>
        <taxon>Fungi</taxon>
        <taxon>Dikarya</taxon>
        <taxon>Ascomycota</taxon>
        <taxon>Pezizomycotina</taxon>
        <taxon>Sordariomycetes</taxon>
        <taxon>Sordariomycetidae</taxon>
        <taxon>Sordariales</taxon>
        <taxon>Sordariaceae</taxon>
        <taxon>Neurospora</taxon>
    </lineage>
</organism>
<dbReference type="RefSeq" id="XP_009851661.1">
    <property type="nucleotide sequence ID" value="XM_009853359.1"/>
</dbReference>
<evidence type="ECO:0000313" key="1">
    <source>
        <dbReference type="EMBL" id="EGO56879.1"/>
    </source>
</evidence>
<dbReference type="EMBL" id="GL891305">
    <property type="protein sequence ID" value="EGO56879.1"/>
    <property type="molecule type" value="Genomic_DNA"/>
</dbReference>
<reference evidence="2" key="1">
    <citation type="journal article" date="2011" name="Genetics">
        <title>Massive changes in genome architecture accompany the transition to self-fertility in the filamentous fungus Neurospora tetrasperma.</title>
        <authorList>
            <person name="Ellison C.E."/>
            <person name="Stajich J.E."/>
            <person name="Jacobson D.J."/>
            <person name="Natvig D.O."/>
            <person name="Lapidus A."/>
            <person name="Foster B."/>
            <person name="Aerts A."/>
            <person name="Riley R."/>
            <person name="Lindquist E.A."/>
            <person name="Grigoriev I.V."/>
            <person name="Taylor J.W."/>
        </authorList>
    </citation>
    <scope>NUCLEOTIDE SEQUENCE [LARGE SCALE GENOMIC DNA]</scope>
    <source>
        <strain evidence="2">FGSC 2508 / P0657</strain>
    </source>
</reference>